<evidence type="ECO:0000256" key="1">
    <source>
        <dbReference type="ARBA" id="ARBA00022553"/>
    </source>
</evidence>
<name>A0ABR8FZT5_9NOSO</name>
<organism evidence="4 5">
    <name type="scientific">Nostoc spongiaeforme FACHB-130</name>
    <dbReference type="NCBI Taxonomy" id="1357510"/>
    <lineage>
        <taxon>Bacteria</taxon>
        <taxon>Bacillati</taxon>
        <taxon>Cyanobacteriota</taxon>
        <taxon>Cyanophyceae</taxon>
        <taxon>Nostocales</taxon>
        <taxon>Nostocaceae</taxon>
        <taxon>Nostoc</taxon>
    </lineage>
</organism>
<feature type="modified residue" description="4-aspartylphosphate" evidence="2">
    <location>
        <position position="60"/>
    </location>
</feature>
<sequence length="137" mass="15336">MSQKINNKNSHILVCDDCHVTCFLLETILETNGYQVTTVLCGEEALQKIAFQKFDLLLLDVTMSGMDGYEVAYRIQQNHICKCLPILLLSGYEEDTIKKKCQAKVAGIIRKPVDMNVLLADVKQALQSCHCDQISVA</sequence>
<keyword evidence="5" id="KW-1185">Reference proteome</keyword>
<dbReference type="CDD" id="cd17546">
    <property type="entry name" value="REC_hyHK_CKI1_RcsC-like"/>
    <property type="match status" value="1"/>
</dbReference>
<dbReference type="Proteomes" id="UP000603457">
    <property type="component" value="Unassembled WGS sequence"/>
</dbReference>
<dbReference type="RefSeq" id="WP_190969152.1">
    <property type="nucleotide sequence ID" value="NZ_JACJTB010000027.1"/>
</dbReference>
<evidence type="ECO:0000259" key="3">
    <source>
        <dbReference type="PROSITE" id="PS50110"/>
    </source>
</evidence>
<evidence type="ECO:0000256" key="2">
    <source>
        <dbReference type="PROSITE-ProRule" id="PRU00169"/>
    </source>
</evidence>
<dbReference type="EMBL" id="JACJTB010000027">
    <property type="protein sequence ID" value="MBD2596413.1"/>
    <property type="molecule type" value="Genomic_DNA"/>
</dbReference>
<dbReference type="PROSITE" id="PS50110">
    <property type="entry name" value="RESPONSE_REGULATORY"/>
    <property type="match status" value="1"/>
</dbReference>
<dbReference type="InterPro" id="IPR050595">
    <property type="entry name" value="Bact_response_regulator"/>
</dbReference>
<dbReference type="PANTHER" id="PTHR44591:SF3">
    <property type="entry name" value="RESPONSE REGULATORY DOMAIN-CONTAINING PROTEIN"/>
    <property type="match status" value="1"/>
</dbReference>
<protein>
    <submittedName>
        <fullName evidence="4">Response regulator</fullName>
    </submittedName>
</protein>
<dbReference type="Gene3D" id="3.40.50.2300">
    <property type="match status" value="1"/>
</dbReference>
<reference evidence="4 5" key="1">
    <citation type="journal article" date="2020" name="ISME J.">
        <title>Comparative genomics reveals insights into cyanobacterial evolution and habitat adaptation.</title>
        <authorList>
            <person name="Chen M.Y."/>
            <person name="Teng W.K."/>
            <person name="Zhao L."/>
            <person name="Hu C.X."/>
            <person name="Zhou Y.K."/>
            <person name="Han B.P."/>
            <person name="Song L.R."/>
            <person name="Shu W.S."/>
        </authorList>
    </citation>
    <scope>NUCLEOTIDE SEQUENCE [LARGE SCALE GENOMIC DNA]</scope>
    <source>
        <strain evidence="4 5">FACHB-130</strain>
    </source>
</reference>
<dbReference type="SUPFAM" id="SSF52172">
    <property type="entry name" value="CheY-like"/>
    <property type="match status" value="1"/>
</dbReference>
<evidence type="ECO:0000313" key="5">
    <source>
        <dbReference type="Proteomes" id="UP000603457"/>
    </source>
</evidence>
<dbReference type="PANTHER" id="PTHR44591">
    <property type="entry name" value="STRESS RESPONSE REGULATOR PROTEIN 1"/>
    <property type="match status" value="1"/>
</dbReference>
<keyword evidence="1 2" id="KW-0597">Phosphoprotein</keyword>
<evidence type="ECO:0000313" key="4">
    <source>
        <dbReference type="EMBL" id="MBD2596413.1"/>
    </source>
</evidence>
<dbReference type="InterPro" id="IPR011006">
    <property type="entry name" value="CheY-like_superfamily"/>
</dbReference>
<feature type="domain" description="Response regulatory" evidence="3">
    <location>
        <begin position="11"/>
        <end position="126"/>
    </location>
</feature>
<dbReference type="InterPro" id="IPR001789">
    <property type="entry name" value="Sig_transdc_resp-reg_receiver"/>
</dbReference>
<proteinExistence type="predicted"/>
<comment type="caution">
    <text evidence="4">The sequence shown here is derived from an EMBL/GenBank/DDBJ whole genome shotgun (WGS) entry which is preliminary data.</text>
</comment>
<dbReference type="SMART" id="SM00448">
    <property type="entry name" value="REC"/>
    <property type="match status" value="1"/>
</dbReference>
<dbReference type="Pfam" id="PF00072">
    <property type="entry name" value="Response_reg"/>
    <property type="match status" value="1"/>
</dbReference>
<gene>
    <name evidence="4" type="ORF">H6G74_19060</name>
</gene>
<accession>A0ABR8FZT5</accession>